<dbReference type="RefSeq" id="WP_210659423.1">
    <property type="nucleotide sequence ID" value="NZ_JAGKSP010000006.1"/>
</dbReference>
<keyword evidence="2" id="KW-1185">Reference proteome</keyword>
<sequence>MKRYWFSILLVIFIIASIGTYYVAAATRSYPDFKLLTVSGDDNEAKSLVLEGTTKGYGPLVVSSKGSTYHQEESYFEQFSIAKRYSYNQEMVQLFKEHHGFMRAKRSSNSFYQDEKTLAYVSFNSGYVDRNSKFNVSTLDLKTNDERSFVAAVPNHEQYNWAYVMDVQQEGQKLYVFTINYRKTKGNEQSFGDQEIHKYTVDLTAKSTAKDEILFADKKLDNGQFVRYTLENSTPYNVPNDLLVFRQQTEKHVKDKDGNDVTQSTKSELFTLNWKTGETTAVPAIVPSISDYWVNATADSIILIFKKEKSALVKHYDLKTREIKEFEIPAQTVSSSMINGDRLYLMSKEANAIDVVIADLKQSKAVYTGKIDINEQGEKRTALLKDLNIYSLYVTK</sequence>
<gene>
    <name evidence="1" type="ORF">I8J30_16200</name>
</gene>
<comment type="caution">
    <text evidence="1">The sequence shown here is derived from an EMBL/GenBank/DDBJ whole genome shotgun (WGS) entry which is preliminary data.</text>
</comment>
<proteinExistence type="predicted"/>
<reference evidence="1 2" key="1">
    <citation type="submission" date="2021-04" db="EMBL/GenBank/DDBJ databases">
        <title>Paenibacillus sp. DLE-14 whole genome sequence.</title>
        <authorList>
            <person name="Ham Y.J."/>
        </authorList>
    </citation>
    <scope>NUCLEOTIDE SEQUENCE [LARGE SCALE GENOMIC DNA]</scope>
    <source>
        <strain evidence="1 2">DLE-14</strain>
    </source>
</reference>
<accession>A0ABS5CEJ0</accession>
<evidence type="ECO:0000313" key="1">
    <source>
        <dbReference type="EMBL" id="MBP3964260.1"/>
    </source>
</evidence>
<organism evidence="1 2">
    <name type="scientific">Paenibacillus lignilyticus</name>
    <dbReference type="NCBI Taxonomy" id="1172615"/>
    <lineage>
        <taxon>Bacteria</taxon>
        <taxon>Bacillati</taxon>
        <taxon>Bacillota</taxon>
        <taxon>Bacilli</taxon>
        <taxon>Bacillales</taxon>
        <taxon>Paenibacillaceae</taxon>
        <taxon>Paenibacillus</taxon>
    </lineage>
</organism>
<evidence type="ECO:0000313" key="2">
    <source>
        <dbReference type="Proteomes" id="UP000673394"/>
    </source>
</evidence>
<dbReference type="EMBL" id="JAGKSP010000006">
    <property type="protein sequence ID" value="MBP3964260.1"/>
    <property type="molecule type" value="Genomic_DNA"/>
</dbReference>
<dbReference type="Proteomes" id="UP000673394">
    <property type="component" value="Unassembled WGS sequence"/>
</dbReference>
<protein>
    <submittedName>
        <fullName evidence="1">Uncharacterized protein</fullName>
    </submittedName>
</protein>
<name>A0ABS5CEJ0_9BACL</name>